<dbReference type="SUPFAM" id="SSF51905">
    <property type="entry name" value="FAD/NAD(P)-binding domain"/>
    <property type="match status" value="1"/>
</dbReference>
<dbReference type="Gene3D" id="3.50.50.60">
    <property type="entry name" value="FAD/NAD(P)-binding domain"/>
    <property type="match status" value="1"/>
</dbReference>
<dbReference type="Gene3D" id="1.10.8.260">
    <property type="entry name" value="HI0933 insert domain-like"/>
    <property type="match status" value="1"/>
</dbReference>
<dbReference type="STRING" id="388280.SAMN04488057_104125"/>
<gene>
    <name evidence="6" type="ORF">SAMN04488057_104125</name>
</gene>
<dbReference type="OrthoDB" id="9773233at2"/>
<dbReference type="InterPro" id="IPR036188">
    <property type="entry name" value="FAD/NAD-bd_sf"/>
</dbReference>
<dbReference type="InterPro" id="IPR057661">
    <property type="entry name" value="RsdA/BaiN/AoA(So)_Rossmann"/>
</dbReference>
<dbReference type="PRINTS" id="PR00368">
    <property type="entry name" value="FADPNR"/>
</dbReference>
<evidence type="ECO:0000259" key="5">
    <source>
        <dbReference type="Pfam" id="PF22780"/>
    </source>
</evidence>
<sequence length="404" mass="44439">MKIGVIGGGAAGFFAAIHAPYAGHKVKLFEKSPKVLSKVLISGGGRCNVTHGTHLINELLKGYPRGKQFLKKVFGHFSTTDTVAWFESRGVSLKTEADLRVFPESNDSKTIVRILMDEAARYGVQVLTRQPIDRLSVSEGEFVLGGKGLEEKVDRLIVCTGGNNKRAGYAFLEQLGHRVIDPIPSLFTFNTPDSALIKLKGISVPDGMIRFAGSKLKYSGPILITHWGVSGPAVLKLSAFGAEWLFDQQYQAEVLISWDRHFTETGLKDAMYAYKQAHPKKNIQKNALFDLPSRLWQFLAENAAVEEALIWEDISKKKINKLTENLFNFPLKISGKTTFKEEFVTAGGVDLAEIDADTMESKLIKGLFFAGEVINVDGITGGYNFQAAWSTGFLAGKSSTKKQI</sequence>
<feature type="domain" description="RsdA/BaiN/AoA(So)-like Rossmann fold-like" evidence="4">
    <location>
        <begin position="3"/>
        <end position="397"/>
    </location>
</feature>
<dbReference type="EMBL" id="FRCY01000004">
    <property type="protein sequence ID" value="SHM86247.1"/>
    <property type="molecule type" value="Genomic_DNA"/>
</dbReference>
<name>A0A1M7M6A2_9BACT</name>
<evidence type="ECO:0000256" key="3">
    <source>
        <dbReference type="ARBA" id="ARBA00022827"/>
    </source>
</evidence>
<dbReference type="InterPro" id="IPR004792">
    <property type="entry name" value="BaiN-like"/>
</dbReference>
<dbReference type="Pfam" id="PF03486">
    <property type="entry name" value="HI0933_like"/>
    <property type="match status" value="1"/>
</dbReference>
<keyword evidence="3" id="KW-0274">FAD</keyword>
<accession>A0A1M7M6A2</accession>
<dbReference type="InterPro" id="IPR055178">
    <property type="entry name" value="RsdA/BaiN/AoA(So)-like_dom"/>
</dbReference>
<keyword evidence="2" id="KW-0285">Flavoprotein</keyword>
<evidence type="ECO:0000313" key="7">
    <source>
        <dbReference type="Proteomes" id="UP000184513"/>
    </source>
</evidence>
<dbReference type="InterPro" id="IPR023166">
    <property type="entry name" value="BaiN-like_dom_sf"/>
</dbReference>
<organism evidence="6 7">
    <name type="scientific">Cyclobacterium lianum</name>
    <dbReference type="NCBI Taxonomy" id="388280"/>
    <lineage>
        <taxon>Bacteria</taxon>
        <taxon>Pseudomonadati</taxon>
        <taxon>Bacteroidota</taxon>
        <taxon>Cytophagia</taxon>
        <taxon>Cytophagales</taxon>
        <taxon>Cyclobacteriaceae</taxon>
        <taxon>Cyclobacterium</taxon>
    </lineage>
</organism>
<keyword evidence="7" id="KW-1185">Reference proteome</keyword>
<feature type="domain" description="RsdA/BaiN/AoA(So)-like insert" evidence="5">
    <location>
        <begin position="184"/>
        <end position="344"/>
    </location>
</feature>
<proteinExistence type="predicted"/>
<dbReference type="PANTHER" id="PTHR42887:SF2">
    <property type="entry name" value="OS12G0638800 PROTEIN"/>
    <property type="match status" value="1"/>
</dbReference>
<reference evidence="6 7" key="1">
    <citation type="submission" date="2016-11" db="EMBL/GenBank/DDBJ databases">
        <authorList>
            <person name="Jaros S."/>
            <person name="Januszkiewicz K."/>
            <person name="Wedrychowicz H."/>
        </authorList>
    </citation>
    <scope>NUCLEOTIDE SEQUENCE [LARGE SCALE GENOMIC DNA]</scope>
    <source>
        <strain evidence="6 7">CGMCC 1.6102</strain>
    </source>
</reference>
<dbReference type="Pfam" id="PF22780">
    <property type="entry name" value="HI0933_like_1st"/>
    <property type="match status" value="1"/>
</dbReference>
<dbReference type="PANTHER" id="PTHR42887">
    <property type="entry name" value="OS12G0638800 PROTEIN"/>
    <property type="match status" value="1"/>
</dbReference>
<evidence type="ECO:0000313" key="6">
    <source>
        <dbReference type="EMBL" id="SHM86247.1"/>
    </source>
</evidence>
<comment type="cofactor">
    <cofactor evidence="1">
        <name>FAD</name>
        <dbReference type="ChEBI" id="CHEBI:57692"/>
    </cofactor>
</comment>
<evidence type="ECO:0000256" key="1">
    <source>
        <dbReference type="ARBA" id="ARBA00001974"/>
    </source>
</evidence>
<dbReference type="AlphaFoldDB" id="A0A1M7M6A2"/>
<protein>
    <recommendedName>
        <fullName evidence="8">Flavoprotein, HI0933 family</fullName>
    </recommendedName>
</protein>
<evidence type="ECO:0000259" key="4">
    <source>
        <dbReference type="Pfam" id="PF03486"/>
    </source>
</evidence>
<evidence type="ECO:0000256" key="2">
    <source>
        <dbReference type="ARBA" id="ARBA00022630"/>
    </source>
</evidence>
<dbReference type="NCBIfam" id="TIGR00275">
    <property type="entry name" value="aminoacetone oxidase family FAD-binding enzyme"/>
    <property type="match status" value="1"/>
</dbReference>
<dbReference type="RefSeq" id="WP_073093940.1">
    <property type="nucleotide sequence ID" value="NZ_FRCY01000004.1"/>
</dbReference>
<dbReference type="SUPFAM" id="SSF160996">
    <property type="entry name" value="HI0933 insert domain-like"/>
    <property type="match status" value="1"/>
</dbReference>
<evidence type="ECO:0008006" key="8">
    <source>
        <dbReference type="Google" id="ProtNLM"/>
    </source>
</evidence>
<dbReference type="Proteomes" id="UP000184513">
    <property type="component" value="Unassembled WGS sequence"/>
</dbReference>
<dbReference type="Gene3D" id="2.40.30.10">
    <property type="entry name" value="Translation factors"/>
    <property type="match status" value="1"/>
</dbReference>